<proteinExistence type="predicted"/>
<dbReference type="Proteomes" id="UP001516023">
    <property type="component" value="Unassembled WGS sequence"/>
</dbReference>
<accession>A0ABD3QNT8</accession>
<keyword evidence="2" id="KW-1185">Reference proteome</keyword>
<dbReference type="EMBL" id="JABMIG020000023">
    <property type="protein sequence ID" value="KAL3801983.1"/>
    <property type="molecule type" value="Genomic_DNA"/>
</dbReference>
<evidence type="ECO:0000313" key="1">
    <source>
        <dbReference type="EMBL" id="KAL3801983.1"/>
    </source>
</evidence>
<name>A0ABD3QNT8_9STRA</name>
<sequence length="298" mass="33000">TAMDALATMPFAAAPAASLNSDRVRIREAFIHDSVVVECGRAQRRGFLRTGIVPRVGQRVDLTVFLDSPDRGDLPFRLSGEVTAVQPMPMWKTGGNDRGDTSRDVVWRPSSSATDYGPMGGSTLLAYIIKKKIPRERARLDGSIPDLNGIWDRVVTIAAKEELTKRVIGKFGALHGQQVVCEGRLNFDYDIRRGSDDGPWLDCIPFDGRDVWRFILVADDSMENIWRADTDSFINLGRSRRERCWPWAEGNTLPFERPSHDLPLRGAGPDGALPIHVCKGPFGCCGSDHPHYFPAIAA</sequence>
<comment type="caution">
    <text evidence="1">The sequence shown here is derived from an EMBL/GenBank/DDBJ whole genome shotgun (WGS) entry which is preliminary data.</text>
</comment>
<evidence type="ECO:0000313" key="2">
    <source>
        <dbReference type="Proteomes" id="UP001516023"/>
    </source>
</evidence>
<reference evidence="1 2" key="1">
    <citation type="journal article" date="2020" name="G3 (Bethesda)">
        <title>Improved Reference Genome for Cyclotella cryptica CCMP332, a Model for Cell Wall Morphogenesis, Salinity Adaptation, and Lipid Production in Diatoms (Bacillariophyta).</title>
        <authorList>
            <person name="Roberts W.R."/>
            <person name="Downey K.M."/>
            <person name="Ruck E.C."/>
            <person name="Traller J.C."/>
            <person name="Alverson A.J."/>
        </authorList>
    </citation>
    <scope>NUCLEOTIDE SEQUENCE [LARGE SCALE GENOMIC DNA]</scope>
    <source>
        <strain evidence="1 2">CCMP332</strain>
    </source>
</reference>
<feature type="non-terminal residue" evidence="1">
    <location>
        <position position="1"/>
    </location>
</feature>
<organism evidence="1 2">
    <name type="scientific">Cyclotella cryptica</name>
    <dbReference type="NCBI Taxonomy" id="29204"/>
    <lineage>
        <taxon>Eukaryota</taxon>
        <taxon>Sar</taxon>
        <taxon>Stramenopiles</taxon>
        <taxon>Ochrophyta</taxon>
        <taxon>Bacillariophyta</taxon>
        <taxon>Coscinodiscophyceae</taxon>
        <taxon>Thalassiosirophycidae</taxon>
        <taxon>Stephanodiscales</taxon>
        <taxon>Stephanodiscaceae</taxon>
        <taxon>Cyclotella</taxon>
    </lineage>
</organism>
<gene>
    <name evidence="1" type="ORF">HJC23_010327</name>
</gene>
<protein>
    <submittedName>
        <fullName evidence="1">Uncharacterized protein</fullName>
    </submittedName>
</protein>
<dbReference type="AlphaFoldDB" id="A0ABD3QNT8"/>